<dbReference type="GO" id="GO:0046872">
    <property type="term" value="F:metal ion binding"/>
    <property type="evidence" value="ECO:0007669"/>
    <property type="project" value="UniProtKB-KW"/>
</dbReference>
<keyword evidence="13" id="KW-0472">Membrane</keyword>
<dbReference type="PROSITE" id="PS51384">
    <property type="entry name" value="FAD_FR"/>
    <property type="match status" value="1"/>
</dbReference>
<feature type="binding site" evidence="11">
    <location>
        <begin position="72"/>
        <end position="73"/>
    </location>
    <ligand>
        <name>FAD</name>
        <dbReference type="ChEBI" id="CHEBI:57692"/>
    </ligand>
</feature>
<dbReference type="AlphaFoldDB" id="A0A7C3GIM6"/>
<evidence type="ECO:0000256" key="7">
    <source>
        <dbReference type="ARBA" id="ARBA00022982"/>
    </source>
</evidence>
<comment type="cofactor">
    <cofactor evidence="12">
        <name>[2Fe-2S] cluster</name>
        <dbReference type="ChEBI" id="CHEBI:190135"/>
    </cofactor>
    <text evidence="12">Binds 1 [2Fe-2S] cluster per subunit.</text>
</comment>
<dbReference type="InterPro" id="IPR050353">
    <property type="entry name" value="PyrK_electron_transfer"/>
</dbReference>
<dbReference type="Proteomes" id="UP000886043">
    <property type="component" value="Unassembled WGS sequence"/>
</dbReference>
<evidence type="ECO:0000313" key="15">
    <source>
        <dbReference type="EMBL" id="HFC98679.1"/>
    </source>
</evidence>
<comment type="cofactor">
    <cofactor evidence="10">
        <name>[2Fe-2S] cluster</name>
        <dbReference type="ChEBI" id="CHEBI:190135"/>
    </cofactor>
</comment>
<dbReference type="EMBL" id="DRMH01000132">
    <property type="protein sequence ID" value="HFC98679.1"/>
    <property type="molecule type" value="Genomic_DNA"/>
</dbReference>
<feature type="binding site" evidence="11">
    <location>
        <begin position="50"/>
        <end position="53"/>
    </location>
    <ligand>
        <name>FAD</name>
        <dbReference type="ChEBI" id="CHEBI:57692"/>
    </ligand>
</feature>
<keyword evidence="6 11" id="KW-0274">FAD</keyword>
<accession>A0A7C3GIM6</accession>
<keyword evidence="4 12" id="KW-0001">2Fe-2S</keyword>
<feature type="domain" description="FAD-binding FR-type" evidence="14">
    <location>
        <begin position="1"/>
        <end position="97"/>
    </location>
</feature>
<dbReference type="GO" id="GO:0006221">
    <property type="term" value="P:pyrimidine nucleotide biosynthetic process"/>
    <property type="evidence" value="ECO:0007669"/>
    <property type="project" value="InterPro"/>
</dbReference>
<keyword evidence="3 11" id="KW-0285">Flavoprotein</keyword>
<evidence type="ECO:0000256" key="4">
    <source>
        <dbReference type="ARBA" id="ARBA00022714"/>
    </source>
</evidence>
<evidence type="ECO:0000256" key="9">
    <source>
        <dbReference type="ARBA" id="ARBA00023014"/>
    </source>
</evidence>
<feature type="binding site" evidence="12">
    <location>
        <position position="217"/>
    </location>
    <ligand>
        <name>[2Fe-2S] cluster</name>
        <dbReference type="ChEBI" id="CHEBI:190135"/>
    </ligand>
</feature>
<feature type="binding site" evidence="12">
    <location>
        <position position="238"/>
    </location>
    <ligand>
        <name>[2Fe-2S] cluster</name>
        <dbReference type="ChEBI" id="CHEBI:190135"/>
    </ligand>
</feature>
<keyword evidence="13" id="KW-0812">Transmembrane</keyword>
<dbReference type="PANTHER" id="PTHR43513">
    <property type="entry name" value="DIHYDROOROTATE DEHYDROGENASE B (NAD(+)), ELECTRON TRANSFER SUBUNIT"/>
    <property type="match status" value="1"/>
</dbReference>
<comment type="caution">
    <text evidence="15">The sequence shown here is derived from an EMBL/GenBank/DDBJ whole genome shotgun (WGS) entry which is preliminary data.</text>
</comment>
<evidence type="ECO:0000259" key="14">
    <source>
        <dbReference type="PROSITE" id="PS51384"/>
    </source>
</evidence>
<protein>
    <submittedName>
        <fullName evidence="15">Dihydroorotate dehydrogenase electron transfer subunit</fullName>
    </submittedName>
</protein>
<evidence type="ECO:0000256" key="3">
    <source>
        <dbReference type="ARBA" id="ARBA00022630"/>
    </source>
</evidence>
<dbReference type="InterPro" id="IPR039261">
    <property type="entry name" value="FNR_nucleotide-bd"/>
</dbReference>
<keyword evidence="13" id="KW-1133">Transmembrane helix</keyword>
<dbReference type="CDD" id="cd06218">
    <property type="entry name" value="DHOD_e_trans"/>
    <property type="match status" value="1"/>
</dbReference>
<reference evidence="15" key="1">
    <citation type="journal article" date="2020" name="mSystems">
        <title>Genome- and Community-Level Interaction Insights into Carbon Utilization and Element Cycling Functions of Hydrothermarchaeota in Hydrothermal Sediment.</title>
        <authorList>
            <person name="Zhou Z."/>
            <person name="Liu Y."/>
            <person name="Xu W."/>
            <person name="Pan J."/>
            <person name="Luo Z.H."/>
            <person name="Li M."/>
        </authorList>
    </citation>
    <scope>NUCLEOTIDE SEQUENCE [LARGE SCALE GENOMIC DNA]</scope>
    <source>
        <strain evidence="15">HyVt-483</strain>
    </source>
</reference>
<feature type="binding site" evidence="12">
    <location>
        <position position="222"/>
    </location>
    <ligand>
        <name>[2Fe-2S] cluster</name>
        <dbReference type="ChEBI" id="CHEBI:190135"/>
    </ligand>
</feature>
<dbReference type="Pfam" id="PF00175">
    <property type="entry name" value="NAD_binding_1"/>
    <property type="match status" value="1"/>
</dbReference>
<proteinExistence type="inferred from homology"/>
<comment type="cofactor">
    <cofactor evidence="11">
        <name>FAD</name>
        <dbReference type="ChEBI" id="CHEBI:57692"/>
    </cofactor>
    <text evidence="11">Binds 1 FAD per subunit.</text>
</comment>
<dbReference type="SUPFAM" id="SSF52343">
    <property type="entry name" value="Ferredoxin reductase-like, C-terminal NADP-linked domain"/>
    <property type="match status" value="1"/>
</dbReference>
<dbReference type="PANTHER" id="PTHR43513:SF3">
    <property type="entry name" value="DIHYDROOROTATE DEHYDROGENASE B (NAD(+)), ELECTRON TRANSFER SUBUNIT-RELATED"/>
    <property type="match status" value="1"/>
</dbReference>
<dbReference type="Gene3D" id="2.40.30.10">
    <property type="entry name" value="Translation factors"/>
    <property type="match status" value="1"/>
</dbReference>
<keyword evidence="7" id="KW-0249">Electron transport</keyword>
<gene>
    <name evidence="15" type="ORF">ENJ40_09550</name>
</gene>
<keyword evidence="2" id="KW-0813">Transport</keyword>
<keyword evidence="8 12" id="KW-0408">Iron</keyword>
<sequence length="255" mass="27410">MIPAKVIRQKRLGEEYFLLELEAPEVAEKALPGQFVRLSAWPGNDPLLPRPFSVHEVEGARISVLYQVRGRGTRILSALRRGDEVKVDGPLGRPFPVPDAGPVWVIAGGIGVAPFLFYLETLKARGVPRRLFYGARSRGDLLRISRLARLSPLIVTTEDGSAGRRGLVTEALSEALTRERPAMILACGPPAMLSAVGRIAGEAGIPTWLSLEAVMACGRGLCLGCAVPRRDGGYLKVCVEGPAVGLREVDLDALT</sequence>
<feature type="binding site" evidence="12">
    <location>
        <position position="225"/>
    </location>
    <ligand>
        <name>[2Fe-2S] cluster</name>
        <dbReference type="ChEBI" id="CHEBI:190135"/>
    </ligand>
</feature>
<name>A0A7C3GIM6_9BACT</name>
<dbReference type="InterPro" id="IPR017938">
    <property type="entry name" value="Riboflavin_synthase-like_b-brl"/>
</dbReference>
<dbReference type="GO" id="GO:0050660">
    <property type="term" value="F:flavin adenine dinucleotide binding"/>
    <property type="evidence" value="ECO:0007669"/>
    <property type="project" value="InterPro"/>
</dbReference>
<dbReference type="Gene3D" id="3.40.50.80">
    <property type="entry name" value="Nucleotide-binding domain of ferredoxin-NADP reductase (FNR) module"/>
    <property type="match status" value="1"/>
</dbReference>
<dbReference type="InterPro" id="IPR019480">
    <property type="entry name" value="Dihydroorotate_DH_Fe-S-bd"/>
</dbReference>
<evidence type="ECO:0000256" key="6">
    <source>
        <dbReference type="ARBA" id="ARBA00022827"/>
    </source>
</evidence>
<evidence type="ECO:0000256" key="11">
    <source>
        <dbReference type="PIRSR" id="PIRSR006816-1"/>
    </source>
</evidence>
<feature type="binding site" evidence="11">
    <location>
        <begin position="65"/>
        <end position="67"/>
    </location>
    <ligand>
        <name>FAD</name>
        <dbReference type="ChEBI" id="CHEBI:57692"/>
    </ligand>
</feature>
<dbReference type="PIRSF" id="PIRSF006816">
    <property type="entry name" value="Cyc3_hyd_g"/>
    <property type="match status" value="1"/>
</dbReference>
<keyword evidence="5 12" id="KW-0479">Metal-binding</keyword>
<evidence type="ECO:0000256" key="2">
    <source>
        <dbReference type="ARBA" id="ARBA00022448"/>
    </source>
</evidence>
<evidence type="ECO:0000256" key="8">
    <source>
        <dbReference type="ARBA" id="ARBA00023004"/>
    </source>
</evidence>
<dbReference type="InterPro" id="IPR012165">
    <property type="entry name" value="Cyt_c3_hydrogenase_gsu"/>
</dbReference>
<dbReference type="InterPro" id="IPR001433">
    <property type="entry name" value="OxRdtase_FAD/NAD-bd"/>
</dbReference>
<comment type="similarity">
    <text evidence="1">Belongs to the PyrK family.</text>
</comment>
<dbReference type="InterPro" id="IPR037117">
    <property type="entry name" value="Dihydroorotate_DH_ele_sf"/>
</dbReference>
<dbReference type="SUPFAM" id="SSF63380">
    <property type="entry name" value="Riboflavin synthase domain-like"/>
    <property type="match status" value="1"/>
</dbReference>
<keyword evidence="9 12" id="KW-0411">Iron-sulfur</keyword>
<dbReference type="Pfam" id="PF10418">
    <property type="entry name" value="DHODB_Fe-S_bind"/>
    <property type="match status" value="1"/>
</dbReference>
<dbReference type="GO" id="GO:0016491">
    <property type="term" value="F:oxidoreductase activity"/>
    <property type="evidence" value="ECO:0007669"/>
    <property type="project" value="InterPro"/>
</dbReference>
<evidence type="ECO:0000256" key="13">
    <source>
        <dbReference type="SAM" id="Phobius"/>
    </source>
</evidence>
<evidence type="ECO:0000256" key="5">
    <source>
        <dbReference type="ARBA" id="ARBA00022723"/>
    </source>
</evidence>
<dbReference type="GO" id="GO:0051537">
    <property type="term" value="F:2 iron, 2 sulfur cluster binding"/>
    <property type="evidence" value="ECO:0007669"/>
    <property type="project" value="UniProtKB-KW"/>
</dbReference>
<evidence type="ECO:0000256" key="12">
    <source>
        <dbReference type="PIRSR" id="PIRSR006816-2"/>
    </source>
</evidence>
<evidence type="ECO:0000256" key="1">
    <source>
        <dbReference type="ARBA" id="ARBA00006422"/>
    </source>
</evidence>
<evidence type="ECO:0000256" key="10">
    <source>
        <dbReference type="ARBA" id="ARBA00034078"/>
    </source>
</evidence>
<dbReference type="InterPro" id="IPR017927">
    <property type="entry name" value="FAD-bd_FR_type"/>
</dbReference>
<dbReference type="Gene3D" id="2.10.240.10">
    <property type="entry name" value="Dihydroorotate dehydrogenase, electron transfer subunit"/>
    <property type="match status" value="1"/>
</dbReference>
<feature type="transmembrane region" description="Helical" evidence="13">
    <location>
        <begin position="101"/>
        <end position="119"/>
    </location>
</feature>
<organism evidence="15">
    <name type="scientific">Thermosulfurimonas dismutans</name>
    <dbReference type="NCBI Taxonomy" id="999894"/>
    <lineage>
        <taxon>Bacteria</taxon>
        <taxon>Pseudomonadati</taxon>
        <taxon>Thermodesulfobacteriota</taxon>
        <taxon>Thermodesulfobacteria</taxon>
        <taxon>Thermodesulfobacteriales</taxon>
        <taxon>Thermodesulfobacteriaceae</taxon>
        <taxon>Thermosulfurimonas</taxon>
    </lineage>
</organism>